<dbReference type="AlphaFoldDB" id="A0A218WLW6"/>
<evidence type="ECO:0000256" key="1">
    <source>
        <dbReference type="SAM" id="MobiDB-lite"/>
    </source>
</evidence>
<feature type="compositionally biased region" description="Basic and acidic residues" evidence="1">
    <location>
        <begin position="51"/>
        <end position="65"/>
    </location>
</feature>
<comment type="caution">
    <text evidence="2">The sequence shown here is derived from an EMBL/GenBank/DDBJ whole genome shotgun (WGS) entry which is preliminary data.</text>
</comment>
<proteinExistence type="predicted"/>
<feature type="compositionally biased region" description="Basic and acidic residues" evidence="1">
    <location>
        <begin position="83"/>
        <end position="94"/>
    </location>
</feature>
<evidence type="ECO:0000313" key="3">
    <source>
        <dbReference type="Proteomes" id="UP000197138"/>
    </source>
</evidence>
<dbReference type="Proteomes" id="UP000197138">
    <property type="component" value="Unassembled WGS sequence"/>
</dbReference>
<dbReference type="EMBL" id="MTKT01003950">
    <property type="protein sequence ID" value="OWM73478.1"/>
    <property type="molecule type" value="Genomic_DNA"/>
</dbReference>
<evidence type="ECO:0000313" key="2">
    <source>
        <dbReference type="EMBL" id="OWM73478.1"/>
    </source>
</evidence>
<protein>
    <submittedName>
        <fullName evidence="2">Uncharacterized protein</fullName>
    </submittedName>
</protein>
<accession>A0A218WLW6</accession>
<organism evidence="2 3">
    <name type="scientific">Punica granatum</name>
    <name type="common">Pomegranate</name>
    <dbReference type="NCBI Taxonomy" id="22663"/>
    <lineage>
        <taxon>Eukaryota</taxon>
        <taxon>Viridiplantae</taxon>
        <taxon>Streptophyta</taxon>
        <taxon>Embryophyta</taxon>
        <taxon>Tracheophyta</taxon>
        <taxon>Spermatophyta</taxon>
        <taxon>Magnoliopsida</taxon>
        <taxon>eudicotyledons</taxon>
        <taxon>Gunneridae</taxon>
        <taxon>Pentapetalae</taxon>
        <taxon>rosids</taxon>
        <taxon>malvids</taxon>
        <taxon>Myrtales</taxon>
        <taxon>Lythraceae</taxon>
        <taxon>Punica</taxon>
    </lineage>
</organism>
<sequence length="94" mass="10561">MNSKQERKKTFFSFCSSFDSVLAFASSKWVSSHCFVVALFLLCFGCRGNDSKRGQSDSDSVELRFGEGVAEDSEREVPTGPDPLHHHYDPKVRP</sequence>
<gene>
    <name evidence="2" type="ORF">CDL15_Pgr026577</name>
</gene>
<feature type="region of interest" description="Disordered" evidence="1">
    <location>
        <begin position="51"/>
        <end position="94"/>
    </location>
</feature>
<name>A0A218WLW6_PUNGR</name>
<reference evidence="3" key="1">
    <citation type="journal article" date="2017" name="Plant J.">
        <title>The pomegranate (Punica granatum L.) genome and the genomics of punicalagin biosynthesis.</title>
        <authorList>
            <person name="Qin G."/>
            <person name="Xu C."/>
            <person name="Ming R."/>
            <person name="Tang H."/>
            <person name="Guyot R."/>
            <person name="Kramer E.M."/>
            <person name="Hu Y."/>
            <person name="Yi X."/>
            <person name="Qi Y."/>
            <person name="Xu X."/>
            <person name="Gao Z."/>
            <person name="Pan H."/>
            <person name="Jian J."/>
            <person name="Tian Y."/>
            <person name="Yue Z."/>
            <person name="Xu Y."/>
        </authorList>
    </citation>
    <scope>NUCLEOTIDE SEQUENCE [LARGE SCALE GENOMIC DNA]</scope>
    <source>
        <strain evidence="3">cv. Dabenzi</strain>
    </source>
</reference>